<evidence type="ECO:0000313" key="2">
    <source>
        <dbReference type="Proteomes" id="UP000245627"/>
    </source>
</evidence>
<dbReference type="EMBL" id="QDKG01000005">
    <property type="protein sequence ID" value="PVH24537.1"/>
    <property type="molecule type" value="Genomic_DNA"/>
</dbReference>
<proteinExistence type="predicted"/>
<accession>A0A2T8HGG8</accession>
<dbReference type="Proteomes" id="UP000245627">
    <property type="component" value="Unassembled WGS sequence"/>
</dbReference>
<comment type="caution">
    <text evidence="1">The sequence shown here is derived from an EMBL/GenBank/DDBJ whole genome shotgun (WGS) entry which is preliminary data.</text>
</comment>
<dbReference type="RefSeq" id="WP_116776485.1">
    <property type="nucleotide sequence ID" value="NZ_QDKG01000005.1"/>
</dbReference>
<gene>
    <name evidence="1" type="ORF">DC487_13455</name>
</gene>
<protein>
    <submittedName>
        <fullName evidence="1">Uncharacterized protein</fullName>
    </submittedName>
</protein>
<evidence type="ECO:0000313" key="1">
    <source>
        <dbReference type="EMBL" id="PVH24537.1"/>
    </source>
</evidence>
<dbReference type="AlphaFoldDB" id="A0A2T8HGG8"/>
<keyword evidence="2" id="KW-1185">Reference proteome</keyword>
<name>A0A2T8HGG8_9SPHI</name>
<organism evidence="1 2">
    <name type="scientific">Sphingobacterium corticibacter</name>
    <dbReference type="NCBI Taxonomy" id="2171749"/>
    <lineage>
        <taxon>Bacteria</taxon>
        <taxon>Pseudomonadati</taxon>
        <taxon>Bacteroidota</taxon>
        <taxon>Sphingobacteriia</taxon>
        <taxon>Sphingobacteriales</taxon>
        <taxon>Sphingobacteriaceae</taxon>
        <taxon>Sphingobacterium</taxon>
    </lineage>
</organism>
<sequence length="126" mass="14201">MHLSKSPHEVVDAKSRAAYDLFFDEYAAVVYGLISHTSYCEKEKEEIFTEAIQLLWSERCHIVAPDKLGNLAIIKAIAKIALTLRNVKDISISQFSNAKDRLQWAKDFIHHLATKSAALSNQNKTA</sequence>
<reference evidence="1 2" key="1">
    <citation type="submission" date="2018-04" db="EMBL/GenBank/DDBJ databases">
        <title>Sphingobacterium cortibacter sp. nov.</title>
        <authorList>
            <person name="Li Y."/>
        </authorList>
    </citation>
    <scope>NUCLEOTIDE SEQUENCE [LARGE SCALE GENOMIC DNA]</scope>
    <source>
        <strain evidence="1 2">2c-3</strain>
    </source>
</reference>